<dbReference type="EMBL" id="CAKXZT010000116">
    <property type="protein sequence ID" value="CAH2399476.1"/>
    <property type="molecule type" value="Genomic_DNA"/>
</dbReference>
<comment type="caution">
    <text evidence="1">The sequence shown here is derived from an EMBL/GenBank/DDBJ whole genome shotgun (WGS) entry which is preliminary data.</text>
</comment>
<sequence>MRTKYRQSACLSETTVSTTNARVCTFKPNGLSKGKIIVRPAVLQRSQVGPPATNSAAGTPR</sequence>
<accession>A0ABM9DS29</accession>
<evidence type="ECO:0000313" key="2">
    <source>
        <dbReference type="Proteomes" id="UP001153050"/>
    </source>
</evidence>
<evidence type="ECO:0000313" key="1">
    <source>
        <dbReference type="EMBL" id="CAH2399476.1"/>
    </source>
</evidence>
<keyword evidence="2" id="KW-1185">Reference proteome</keyword>
<proteinExistence type="predicted"/>
<protein>
    <submittedName>
        <fullName evidence="1">Uncharacterized protein</fullName>
    </submittedName>
</protein>
<dbReference type="Proteomes" id="UP001153050">
    <property type="component" value="Unassembled WGS sequence"/>
</dbReference>
<organism evidence="1 2">
    <name type="scientific">Mesorhizobium escarrei</name>
    <dbReference type="NCBI Taxonomy" id="666018"/>
    <lineage>
        <taxon>Bacteria</taxon>
        <taxon>Pseudomonadati</taxon>
        <taxon>Pseudomonadota</taxon>
        <taxon>Alphaproteobacteria</taxon>
        <taxon>Hyphomicrobiales</taxon>
        <taxon>Phyllobacteriaceae</taxon>
        <taxon>Mesorhizobium</taxon>
    </lineage>
</organism>
<gene>
    <name evidence="1" type="ORF">MES5069_220182</name>
</gene>
<name>A0ABM9DS29_9HYPH</name>
<reference evidence="1 2" key="1">
    <citation type="submission" date="2022-03" db="EMBL/GenBank/DDBJ databases">
        <authorList>
            <person name="Brunel B."/>
        </authorList>
    </citation>
    <scope>NUCLEOTIDE SEQUENCE [LARGE SCALE GENOMIC DNA]</scope>
    <source>
        <strain evidence="1">STM5069sample</strain>
    </source>
</reference>